<sequence>MATGEKMCDICQIRDVTVFTNDWCPECEQSFCEPCKLYHSASKLSKTHETVPYECFDKLPAVVKEIKNDCPDHDTRFEYYCSQHELPCCVECTKTTHSECRHLTAMHKVVEHFKTSNALLDFERTLSNLLNNLSFLMKGRFDNISLLAEEKEKCLKEITDTKRNVIAHLDQLETKR</sequence>
<dbReference type="SMART" id="SM00336">
    <property type="entry name" value="BBOX"/>
    <property type="match status" value="2"/>
</dbReference>
<dbReference type="GO" id="GO:0008270">
    <property type="term" value="F:zinc ion binding"/>
    <property type="evidence" value="ECO:0007669"/>
    <property type="project" value="InterPro"/>
</dbReference>
<dbReference type="EMBL" id="CACVKT020003987">
    <property type="protein sequence ID" value="CAC5387164.1"/>
    <property type="molecule type" value="Genomic_DNA"/>
</dbReference>
<name>A0A6J8BWB9_MYTCO</name>
<organism evidence="2 3">
    <name type="scientific">Mytilus coruscus</name>
    <name type="common">Sea mussel</name>
    <dbReference type="NCBI Taxonomy" id="42192"/>
    <lineage>
        <taxon>Eukaryota</taxon>
        <taxon>Metazoa</taxon>
        <taxon>Spiralia</taxon>
        <taxon>Lophotrochozoa</taxon>
        <taxon>Mollusca</taxon>
        <taxon>Bivalvia</taxon>
        <taxon>Autobranchia</taxon>
        <taxon>Pteriomorphia</taxon>
        <taxon>Mytilida</taxon>
        <taxon>Mytiloidea</taxon>
        <taxon>Mytilidae</taxon>
        <taxon>Mytilinae</taxon>
        <taxon>Mytilus</taxon>
    </lineage>
</organism>
<proteinExistence type="predicted"/>
<dbReference type="AlphaFoldDB" id="A0A6J8BWB9"/>
<accession>A0A6J8BWB9</accession>
<dbReference type="CDD" id="cd19757">
    <property type="entry name" value="Bbox1"/>
    <property type="match status" value="1"/>
</dbReference>
<gene>
    <name evidence="2" type="ORF">MCOR_22530</name>
</gene>
<feature type="domain" description="B box-type" evidence="1">
    <location>
        <begin position="65"/>
        <end position="112"/>
    </location>
</feature>
<feature type="domain" description="B box-type" evidence="1">
    <location>
        <begin position="3"/>
        <end position="53"/>
    </location>
</feature>
<dbReference type="InterPro" id="IPR000315">
    <property type="entry name" value="Znf_B-box"/>
</dbReference>
<dbReference type="Proteomes" id="UP000507470">
    <property type="component" value="Unassembled WGS sequence"/>
</dbReference>
<dbReference type="Gene3D" id="3.30.160.60">
    <property type="entry name" value="Classic Zinc Finger"/>
    <property type="match status" value="1"/>
</dbReference>
<dbReference type="OrthoDB" id="6107862at2759"/>
<evidence type="ECO:0000313" key="2">
    <source>
        <dbReference type="EMBL" id="CAC5387164.1"/>
    </source>
</evidence>
<keyword evidence="3" id="KW-1185">Reference proteome</keyword>
<dbReference type="SUPFAM" id="SSF57845">
    <property type="entry name" value="B-box zinc-binding domain"/>
    <property type="match status" value="1"/>
</dbReference>
<evidence type="ECO:0000259" key="1">
    <source>
        <dbReference type="SMART" id="SM00336"/>
    </source>
</evidence>
<protein>
    <recommendedName>
        <fullName evidence="1">B box-type domain-containing protein</fullName>
    </recommendedName>
</protein>
<reference evidence="2 3" key="1">
    <citation type="submission" date="2020-06" db="EMBL/GenBank/DDBJ databases">
        <authorList>
            <person name="Li R."/>
            <person name="Bekaert M."/>
        </authorList>
    </citation>
    <scope>NUCLEOTIDE SEQUENCE [LARGE SCALE GENOMIC DNA]</scope>
    <source>
        <strain evidence="3">wild</strain>
    </source>
</reference>
<evidence type="ECO:0000313" key="3">
    <source>
        <dbReference type="Proteomes" id="UP000507470"/>
    </source>
</evidence>